<evidence type="ECO:0000256" key="5">
    <source>
        <dbReference type="SAM" id="MobiDB-lite"/>
    </source>
</evidence>
<evidence type="ECO:0000256" key="1">
    <source>
        <dbReference type="ARBA" id="ARBA00004141"/>
    </source>
</evidence>
<evidence type="ECO:0000256" key="6">
    <source>
        <dbReference type="SAM" id="Phobius"/>
    </source>
</evidence>
<dbReference type="STRING" id="63057.A0A2P5FVF7"/>
<feature type="compositionally biased region" description="Polar residues" evidence="5">
    <location>
        <begin position="143"/>
        <end position="164"/>
    </location>
</feature>
<evidence type="ECO:0000256" key="3">
    <source>
        <dbReference type="ARBA" id="ARBA00022989"/>
    </source>
</evidence>
<evidence type="ECO:0000256" key="4">
    <source>
        <dbReference type="ARBA" id="ARBA00023136"/>
    </source>
</evidence>
<dbReference type="EMBL" id="JXTC01000007">
    <property type="protein sequence ID" value="POO01776.1"/>
    <property type="molecule type" value="Genomic_DNA"/>
</dbReference>
<keyword evidence="3 6" id="KW-1133">Transmembrane helix</keyword>
<dbReference type="PANTHER" id="PTHR21576">
    <property type="entry name" value="UNCHARACTERIZED NODULIN-LIKE PROTEIN"/>
    <property type="match status" value="1"/>
</dbReference>
<keyword evidence="2 6" id="KW-0812">Transmembrane</keyword>
<dbReference type="AlphaFoldDB" id="A0A2P5FVF7"/>
<comment type="subcellular location">
    <subcellularLocation>
        <location evidence="1">Membrane</location>
        <topology evidence="1">Multi-pass membrane protein</topology>
    </subcellularLocation>
</comment>
<dbReference type="Proteomes" id="UP000237000">
    <property type="component" value="Unassembled WGS sequence"/>
</dbReference>
<dbReference type="InParanoid" id="A0A2P5FVF7"/>
<evidence type="ECO:0000256" key="2">
    <source>
        <dbReference type="ARBA" id="ARBA00022692"/>
    </source>
</evidence>
<accession>A0A2P5FVF7</accession>
<sequence>MLTSVLLFACVGYLLIAFAMPNSLYFALSDHRVLLWSSMAIDVRLVGSYILNVLVAGRLYDKESQRQMEAQGLSRKPGQDLTCEGVHCYRMAFIIITAATSFGSLVSSILVIRTRKFYKGDIYKKFREVEFKSTAEAEAGMANNPTKSRTISASSNSKHSQPIL</sequence>
<reference evidence="8" key="1">
    <citation type="submission" date="2016-06" db="EMBL/GenBank/DDBJ databases">
        <title>Parallel loss of symbiosis genes in relatives of nitrogen-fixing non-legume Parasponia.</title>
        <authorList>
            <person name="Van Velzen R."/>
            <person name="Holmer R."/>
            <person name="Bu F."/>
            <person name="Rutten L."/>
            <person name="Van Zeijl A."/>
            <person name="Liu W."/>
            <person name="Santuari L."/>
            <person name="Cao Q."/>
            <person name="Sharma T."/>
            <person name="Shen D."/>
            <person name="Roswanjaya Y."/>
            <person name="Wardhani T."/>
            <person name="Kalhor M.S."/>
            <person name="Jansen J."/>
            <person name="Van den Hoogen J."/>
            <person name="Gungor B."/>
            <person name="Hartog M."/>
            <person name="Hontelez J."/>
            <person name="Verver J."/>
            <person name="Yang W.-C."/>
            <person name="Schijlen E."/>
            <person name="Repin R."/>
            <person name="Schilthuizen M."/>
            <person name="Schranz E."/>
            <person name="Heidstra R."/>
            <person name="Miyata K."/>
            <person name="Fedorova E."/>
            <person name="Kohlen W."/>
            <person name="Bisseling T."/>
            <person name="Smit S."/>
            <person name="Geurts R."/>
        </authorList>
    </citation>
    <scope>NUCLEOTIDE SEQUENCE [LARGE SCALE GENOMIC DNA]</scope>
    <source>
        <strain evidence="8">cv. RG33-2</strain>
    </source>
</reference>
<dbReference type="OrthoDB" id="1193890at2759"/>
<organism evidence="7 8">
    <name type="scientific">Trema orientale</name>
    <name type="common">Charcoal tree</name>
    <name type="synonym">Celtis orientalis</name>
    <dbReference type="NCBI Taxonomy" id="63057"/>
    <lineage>
        <taxon>Eukaryota</taxon>
        <taxon>Viridiplantae</taxon>
        <taxon>Streptophyta</taxon>
        <taxon>Embryophyta</taxon>
        <taxon>Tracheophyta</taxon>
        <taxon>Spermatophyta</taxon>
        <taxon>Magnoliopsida</taxon>
        <taxon>eudicotyledons</taxon>
        <taxon>Gunneridae</taxon>
        <taxon>Pentapetalae</taxon>
        <taxon>rosids</taxon>
        <taxon>fabids</taxon>
        <taxon>Rosales</taxon>
        <taxon>Cannabaceae</taxon>
        <taxon>Trema</taxon>
    </lineage>
</organism>
<comment type="caution">
    <text evidence="7">The sequence shown here is derived from an EMBL/GenBank/DDBJ whole genome shotgun (WGS) entry which is preliminary data.</text>
</comment>
<dbReference type="GO" id="GO:0016020">
    <property type="term" value="C:membrane"/>
    <property type="evidence" value="ECO:0007669"/>
    <property type="project" value="UniProtKB-SubCell"/>
</dbReference>
<proteinExistence type="predicted"/>
<name>A0A2P5FVF7_TREOI</name>
<protein>
    <submittedName>
        <fullName evidence="7">Uncharacterized protein</fullName>
    </submittedName>
</protein>
<feature type="transmembrane region" description="Helical" evidence="6">
    <location>
        <begin position="91"/>
        <end position="112"/>
    </location>
</feature>
<evidence type="ECO:0000313" key="7">
    <source>
        <dbReference type="EMBL" id="POO01776.1"/>
    </source>
</evidence>
<evidence type="ECO:0000313" key="8">
    <source>
        <dbReference type="Proteomes" id="UP000237000"/>
    </source>
</evidence>
<feature type="transmembrane region" description="Helical" evidence="6">
    <location>
        <begin position="6"/>
        <end position="28"/>
    </location>
</feature>
<dbReference type="PANTHER" id="PTHR21576:SF122">
    <property type="entry name" value="MFS TRANSPORTER"/>
    <property type="match status" value="1"/>
</dbReference>
<gene>
    <name evidence="7" type="ORF">TorRG33x02_025530</name>
</gene>
<feature type="region of interest" description="Disordered" evidence="5">
    <location>
        <begin position="140"/>
        <end position="164"/>
    </location>
</feature>
<feature type="transmembrane region" description="Helical" evidence="6">
    <location>
        <begin position="40"/>
        <end position="60"/>
    </location>
</feature>
<keyword evidence="4 6" id="KW-0472">Membrane</keyword>
<keyword evidence="8" id="KW-1185">Reference proteome</keyword>